<evidence type="ECO:0000313" key="3">
    <source>
        <dbReference type="EMBL" id="KAL0067988.1"/>
    </source>
</evidence>
<evidence type="ECO:0000256" key="2">
    <source>
        <dbReference type="SAM" id="Phobius"/>
    </source>
</evidence>
<protein>
    <submittedName>
        <fullName evidence="3">Uncharacterized protein</fullName>
    </submittedName>
</protein>
<feature type="transmembrane region" description="Helical" evidence="2">
    <location>
        <begin position="38"/>
        <end position="60"/>
    </location>
</feature>
<accession>A0ABR3A318</accession>
<keyword evidence="4" id="KW-1185">Reference proteome</keyword>
<sequence>MCTHTVLELPDLDSTGPISAPTEALPEEKKDKPPVGPIAGGIAGGIVLFAGLNAVLCVCIRRRRRKTHGHESEIMYPNLTVEPGPVDHIQPYTLMDSDNAPSAFLSKLKGLVTNREESEDRTQRLGETEAEGADGGCGPEDEPEIQPPAYSLYPAPNETTRSSHETPNSRPPPNRHRSVLRSVGSEEGMDVA</sequence>
<name>A0ABR3A318_9AGAR</name>
<feature type="region of interest" description="Disordered" evidence="1">
    <location>
        <begin position="110"/>
        <end position="192"/>
    </location>
</feature>
<feature type="compositionally biased region" description="Basic and acidic residues" evidence="1">
    <location>
        <begin position="114"/>
        <end position="127"/>
    </location>
</feature>
<feature type="region of interest" description="Disordered" evidence="1">
    <location>
        <begin position="9"/>
        <end position="36"/>
    </location>
</feature>
<evidence type="ECO:0000313" key="4">
    <source>
        <dbReference type="Proteomes" id="UP001437256"/>
    </source>
</evidence>
<organism evidence="3 4">
    <name type="scientific">Marasmius tenuissimus</name>
    <dbReference type="NCBI Taxonomy" id="585030"/>
    <lineage>
        <taxon>Eukaryota</taxon>
        <taxon>Fungi</taxon>
        <taxon>Dikarya</taxon>
        <taxon>Basidiomycota</taxon>
        <taxon>Agaricomycotina</taxon>
        <taxon>Agaricomycetes</taxon>
        <taxon>Agaricomycetidae</taxon>
        <taxon>Agaricales</taxon>
        <taxon>Marasmiineae</taxon>
        <taxon>Marasmiaceae</taxon>
        <taxon>Marasmius</taxon>
    </lineage>
</organism>
<keyword evidence="2" id="KW-1133">Transmembrane helix</keyword>
<gene>
    <name evidence="3" type="ORF">AAF712_004891</name>
</gene>
<comment type="caution">
    <text evidence="3">The sequence shown here is derived from an EMBL/GenBank/DDBJ whole genome shotgun (WGS) entry which is preliminary data.</text>
</comment>
<dbReference type="EMBL" id="JBBXMP010000021">
    <property type="protein sequence ID" value="KAL0067988.1"/>
    <property type="molecule type" value="Genomic_DNA"/>
</dbReference>
<evidence type="ECO:0000256" key="1">
    <source>
        <dbReference type="SAM" id="MobiDB-lite"/>
    </source>
</evidence>
<keyword evidence="2" id="KW-0812">Transmembrane</keyword>
<reference evidence="3 4" key="1">
    <citation type="submission" date="2024-05" db="EMBL/GenBank/DDBJ databases">
        <title>A draft genome resource for the thread blight pathogen Marasmius tenuissimus strain MS-2.</title>
        <authorList>
            <person name="Yulfo-Soto G.E."/>
            <person name="Baruah I.K."/>
            <person name="Amoako-Attah I."/>
            <person name="Bukari Y."/>
            <person name="Meinhardt L.W."/>
            <person name="Bailey B.A."/>
            <person name="Cohen S.P."/>
        </authorList>
    </citation>
    <scope>NUCLEOTIDE SEQUENCE [LARGE SCALE GENOMIC DNA]</scope>
    <source>
        <strain evidence="3 4">MS-2</strain>
    </source>
</reference>
<proteinExistence type="predicted"/>
<keyword evidence="2" id="KW-0472">Membrane</keyword>
<dbReference type="Proteomes" id="UP001437256">
    <property type="component" value="Unassembled WGS sequence"/>
</dbReference>